<keyword evidence="2" id="KW-1185">Reference proteome</keyword>
<name>A0A9P6DQ29_9AGAM</name>
<proteinExistence type="predicted"/>
<comment type="caution">
    <text evidence="1">The sequence shown here is derived from an EMBL/GenBank/DDBJ whole genome shotgun (WGS) entry which is preliminary data.</text>
</comment>
<protein>
    <submittedName>
        <fullName evidence="1">Uncharacterized protein</fullName>
    </submittedName>
</protein>
<evidence type="ECO:0000313" key="2">
    <source>
        <dbReference type="Proteomes" id="UP000886523"/>
    </source>
</evidence>
<organism evidence="1 2">
    <name type="scientific">Hydnum rufescens UP504</name>
    <dbReference type="NCBI Taxonomy" id="1448309"/>
    <lineage>
        <taxon>Eukaryota</taxon>
        <taxon>Fungi</taxon>
        <taxon>Dikarya</taxon>
        <taxon>Basidiomycota</taxon>
        <taxon>Agaricomycotina</taxon>
        <taxon>Agaricomycetes</taxon>
        <taxon>Cantharellales</taxon>
        <taxon>Hydnaceae</taxon>
        <taxon>Hydnum</taxon>
    </lineage>
</organism>
<reference evidence="1" key="1">
    <citation type="journal article" date="2020" name="Nat. Commun.">
        <title>Large-scale genome sequencing of mycorrhizal fungi provides insights into the early evolution of symbiotic traits.</title>
        <authorList>
            <person name="Miyauchi S."/>
            <person name="Kiss E."/>
            <person name="Kuo A."/>
            <person name="Drula E."/>
            <person name="Kohler A."/>
            <person name="Sanchez-Garcia M."/>
            <person name="Morin E."/>
            <person name="Andreopoulos B."/>
            <person name="Barry K.W."/>
            <person name="Bonito G."/>
            <person name="Buee M."/>
            <person name="Carver A."/>
            <person name="Chen C."/>
            <person name="Cichocki N."/>
            <person name="Clum A."/>
            <person name="Culley D."/>
            <person name="Crous P.W."/>
            <person name="Fauchery L."/>
            <person name="Girlanda M."/>
            <person name="Hayes R.D."/>
            <person name="Keri Z."/>
            <person name="LaButti K."/>
            <person name="Lipzen A."/>
            <person name="Lombard V."/>
            <person name="Magnuson J."/>
            <person name="Maillard F."/>
            <person name="Murat C."/>
            <person name="Nolan M."/>
            <person name="Ohm R.A."/>
            <person name="Pangilinan J."/>
            <person name="Pereira M.F."/>
            <person name="Perotto S."/>
            <person name="Peter M."/>
            <person name="Pfister S."/>
            <person name="Riley R."/>
            <person name="Sitrit Y."/>
            <person name="Stielow J.B."/>
            <person name="Szollosi G."/>
            <person name="Zifcakova L."/>
            <person name="Stursova M."/>
            <person name="Spatafora J.W."/>
            <person name="Tedersoo L."/>
            <person name="Vaario L.M."/>
            <person name="Yamada A."/>
            <person name="Yan M."/>
            <person name="Wang P."/>
            <person name="Xu J."/>
            <person name="Bruns T."/>
            <person name="Baldrian P."/>
            <person name="Vilgalys R."/>
            <person name="Dunand C."/>
            <person name="Henrissat B."/>
            <person name="Grigoriev I.V."/>
            <person name="Hibbett D."/>
            <person name="Nagy L.G."/>
            <person name="Martin F.M."/>
        </authorList>
    </citation>
    <scope>NUCLEOTIDE SEQUENCE</scope>
    <source>
        <strain evidence="1">UP504</strain>
    </source>
</reference>
<evidence type="ECO:0000313" key="1">
    <source>
        <dbReference type="EMBL" id="KAF9510681.1"/>
    </source>
</evidence>
<gene>
    <name evidence="1" type="ORF">BS47DRAFT_1347623</name>
</gene>
<accession>A0A9P6DQ29</accession>
<dbReference type="AlphaFoldDB" id="A0A9P6DQ29"/>
<dbReference type="EMBL" id="MU129012">
    <property type="protein sequence ID" value="KAF9510681.1"/>
    <property type="molecule type" value="Genomic_DNA"/>
</dbReference>
<sequence length="195" mass="22287">MTIKLLVTSPFFSVHHQDNALPSYPVSPIEAALIPLGMISNSSCTLSPLIEWMIESWRTIDDRIGAVRHIELYSRTNFRRPSDFTFLVIGVENRRTIWNWLKIEMDDTDARGTVTFWNTRDGLHEGLQSGAKAHIEEDTLPVSTFARQFKDICVHPPNHLLAVLSAFFHSLTPIGFVMYDELMIAGGRRRSRVYI</sequence>
<dbReference type="Proteomes" id="UP000886523">
    <property type="component" value="Unassembled WGS sequence"/>
</dbReference>